<feature type="coiled-coil region" evidence="12">
    <location>
        <begin position="14"/>
        <end position="55"/>
    </location>
</feature>
<dbReference type="GeneID" id="100368520"/>
<dbReference type="Pfam" id="PF16124">
    <property type="entry name" value="RecQ_Zn_bind"/>
    <property type="match status" value="1"/>
</dbReference>
<dbReference type="SMART" id="SM00490">
    <property type="entry name" value="HELICc"/>
    <property type="match status" value="1"/>
</dbReference>
<organism evidence="16 17">
    <name type="scientific">Saccoglossus kowalevskii</name>
    <name type="common">Acorn worm</name>
    <dbReference type="NCBI Taxonomy" id="10224"/>
    <lineage>
        <taxon>Eukaryota</taxon>
        <taxon>Metazoa</taxon>
        <taxon>Hemichordata</taxon>
        <taxon>Enteropneusta</taxon>
        <taxon>Harrimaniidae</taxon>
        <taxon>Saccoglossus</taxon>
    </lineage>
</organism>
<proteinExistence type="inferred from homology"/>
<reference evidence="17" key="1">
    <citation type="submission" date="2025-08" db="UniProtKB">
        <authorList>
            <consortium name="RefSeq"/>
        </authorList>
    </citation>
    <scope>IDENTIFICATION</scope>
    <source>
        <tissue evidence="17">Testes</tissue>
    </source>
</reference>
<keyword evidence="4 11" id="KW-0378">Hydrolase</keyword>
<evidence type="ECO:0000313" key="17">
    <source>
        <dbReference type="RefSeq" id="XP_002734149.1"/>
    </source>
</evidence>
<dbReference type="Gene3D" id="3.40.50.300">
    <property type="entry name" value="P-loop containing nucleotide triphosphate hydrolases"/>
    <property type="match status" value="2"/>
</dbReference>
<evidence type="ECO:0000256" key="4">
    <source>
        <dbReference type="ARBA" id="ARBA00022801"/>
    </source>
</evidence>
<evidence type="ECO:0000256" key="11">
    <source>
        <dbReference type="RuleBase" id="RU364117"/>
    </source>
</evidence>
<dbReference type="EC" id="5.6.2.4" evidence="11"/>
<accession>A0ABM0GNY7</accession>
<evidence type="ECO:0000256" key="1">
    <source>
        <dbReference type="ARBA" id="ARBA00005446"/>
    </source>
</evidence>
<keyword evidence="5 11" id="KW-0347">Helicase</keyword>
<evidence type="ECO:0000256" key="6">
    <source>
        <dbReference type="ARBA" id="ARBA00022840"/>
    </source>
</evidence>
<keyword evidence="7" id="KW-0238">DNA-binding</keyword>
<evidence type="ECO:0000256" key="8">
    <source>
        <dbReference type="ARBA" id="ARBA00023235"/>
    </source>
</evidence>
<feature type="compositionally biased region" description="Basic residues" evidence="13">
    <location>
        <begin position="712"/>
        <end position="721"/>
    </location>
</feature>
<dbReference type="Proteomes" id="UP000694865">
    <property type="component" value="Unplaced"/>
</dbReference>
<keyword evidence="12" id="KW-0175">Coiled coil</keyword>
<keyword evidence="9 11" id="KW-0539">Nucleus</keyword>
<dbReference type="RefSeq" id="XP_002734149.1">
    <property type="nucleotide sequence ID" value="XM_002734103.1"/>
</dbReference>
<keyword evidence="8" id="KW-0413">Isomerase</keyword>
<keyword evidence="6 11" id="KW-0067">ATP-binding</keyword>
<dbReference type="CDD" id="cd18015">
    <property type="entry name" value="DEXHc_RecQ1"/>
    <property type="match status" value="1"/>
</dbReference>
<evidence type="ECO:0000256" key="9">
    <source>
        <dbReference type="ARBA" id="ARBA00023242"/>
    </source>
</evidence>
<evidence type="ECO:0000256" key="13">
    <source>
        <dbReference type="SAM" id="MobiDB-lite"/>
    </source>
</evidence>
<evidence type="ECO:0000256" key="5">
    <source>
        <dbReference type="ARBA" id="ARBA00022806"/>
    </source>
</evidence>
<sequence length="785" mass="89046">MSVTPQLKDYFGQLSKVEDEIAAVQHQIEELLDRQQQLQSKKHDLEREIAKIQKGGSVVSKGDKFNGNDFPWSKKLDELSRSVFKIDEYRPHQLEAMNATLSGRDLILIMPTGSGKSLCFQLPALISKGITLVVSPLVSLMEDQLMSLDMCGVNGALLNADSTKEHKNYVHKCMIDPHSQDLKILYVTPEKIAKSKMFMSKLEKMYKAGKFARIVIDEVHCCSQWGHDFRRDYKVLGILKRQFPEVPLLGLTATATQHILDDVKNLLNVPYCMTMRASYDRPNLYYEVRRKPKKHEECVAEISKLLNGKFKGQIGIIYCFSRKDCETIAADLRKGGIEALPYHSDIDSSRRSQIHRAWAKETIQVVVATIAFGMGIDKPNVRFVIHHTMSKSVENYYQESGRAGRDGLPAYCILFLGFGDIFRQSTMVLTETQTALDNLYNMVRYCTNIERCRRSLIARHFGESWDFSQCSGMCDNCRLKRKSEDSSCALTQNRDITGHCQTLYTILNKAASQDKKLTANKLVDIWMKRGPSAELRIKDQKAPFVTDARCEDIVCHLLLEGYLREDYHFTPYTTISYVQPGTKEKLVTSMGKSIELTLRTKEQKVYDLPDLVSEVKVQKRSVDVKPSEASGCIVISDDEMDSGYPQSFLLSSVENETEIIKDEHIVSMGMGQSSKSSLVTDDLKKKKKKRKGLEVRKTDSSQTSKSIITKKDKTKVRRKRKSSDESDLNKSKKQKNGVSSPCGVPKEQTCSRLSVNTSQDDRKFLISLVNLLNIEGMSKYHEAVI</sequence>
<evidence type="ECO:0000256" key="12">
    <source>
        <dbReference type="SAM" id="Coils"/>
    </source>
</evidence>
<dbReference type="PROSITE" id="PS51192">
    <property type="entry name" value="HELICASE_ATP_BIND_1"/>
    <property type="match status" value="1"/>
</dbReference>
<keyword evidence="16" id="KW-1185">Reference proteome</keyword>
<evidence type="ECO:0000259" key="14">
    <source>
        <dbReference type="PROSITE" id="PS51192"/>
    </source>
</evidence>
<dbReference type="PANTHER" id="PTHR13710:SF105">
    <property type="entry name" value="ATP-DEPENDENT DNA HELICASE Q1"/>
    <property type="match status" value="1"/>
</dbReference>
<protein>
    <recommendedName>
        <fullName evidence="11">ATP-dependent DNA helicase</fullName>
        <ecNumber evidence="11">5.6.2.4</ecNumber>
    </recommendedName>
</protein>
<evidence type="ECO:0000256" key="7">
    <source>
        <dbReference type="ARBA" id="ARBA00023125"/>
    </source>
</evidence>
<dbReference type="InterPro" id="IPR011545">
    <property type="entry name" value="DEAD/DEAH_box_helicase_dom"/>
</dbReference>
<feature type="domain" description="Helicase ATP-binding" evidence="14">
    <location>
        <begin position="97"/>
        <end position="273"/>
    </location>
</feature>
<gene>
    <name evidence="17" type="primary">LOC100368520</name>
</gene>
<comment type="similarity">
    <text evidence="1 11">Belongs to the helicase family. RecQ subfamily.</text>
</comment>
<keyword evidence="3 11" id="KW-0547">Nucleotide-binding</keyword>
<comment type="subcellular location">
    <subcellularLocation>
        <location evidence="11">Nucleus</location>
    </subcellularLocation>
</comment>
<dbReference type="InterPro" id="IPR014001">
    <property type="entry name" value="Helicase_ATP-bd"/>
</dbReference>
<dbReference type="NCBIfam" id="TIGR00614">
    <property type="entry name" value="recQ_fam"/>
    <property type="match status" value="1"/>
</dbReference>
<dbReference type="InterPro" id="IPR002464">
    <property type="entry name" value="DNA/RNA_helicase_DEAH_CS"/>
</dbReference>
<dbReference type="InterPro" id="IPR001650">
    <property type="entry name" value="Helicase_C-like"/>
</dbReference>
<evidence type="ECO:0000256" key="3">
    <source>
        <dbReference type="ARBA" id="ARBA00022741"/>
    </source>
</evidence>
<feature type="domain" description="Helicase C-terminal" evidence="15">
    <location>
        <begin position="301"/>
        <end position="447"/>
    </location>
</feature>
<feature type="region of interest" description="Disordered" evidence="13">
    <location>
        <begin position="664"/>
        <end position="749"/>
    </location>
</feature>
<dbReference type="PROSITE" id="PS51194">
    <property type="entry name" value="HELICASE_CTER"/>
    <property type="match status" value="1"/>
</dbReference>
<comment type="catalytic activity">
    <reaction evidence="10 11">
        <text>Couples ATP hydrolysis with the unwinding of duplex DNA by translocating in the 3'-5' direction.</text>
        <dbReference type="EC" id="5.6.2.4"/>
    </reaction>
</comment>
<dbReference type="InterPro" id="IPR004589">
    <property type="entry name" value="DNA_helicase_ATP-dep_RecQ"/>
</dbReference>
<dbReference type="InterPro" id="IPR027417">
    <property type="entry name" value="P-loop_NTPase"/>
</dbReference>
<comment type="catalytic activity">
    <reaction evidence="11">
        <text>ATP + H2O = ADP + phosphate + H(+)</text>
        <dbReference type="Rhea" id="RHEA:13065"/>
        <dbReference type="ChEBI" id="CHEBI:15377"/>
        <dbReference type="ChEBI" id="CHEBI:15378"/>
        <dbReference type="ChEBI" id="CHEBI:30616"/>
        <dbReference type="ChEBI" id="CHEBI:43474"/>
        <dbReference type="ChEBI" id="CHEBI:456216"/>
    </reaction>
</comment>
<dbReference type="InterPro" id="IPR036388">
    <property type="entry name" value="WH-like_DNA-bd_sf"/>
</dbReference>
<dbReference type="Pfam" id="PF00271">
    <property type="entry name" value="Helicase_C"/>
    <property type="match status" value="1"/>
</dbReference>
<dbReference type="InterPro" id="IPR032284">
    <property type="entry name" value="RecQ_Zn-bd"/>
</dbReference>
<keyword evidence="2" id="KW-0479">Metal-binding</keyword>
<dbReference type="PROSITE" id="PS00690">
    <property type="entry name" value="DEAH_ATP_HELICASE"/>
    <property type="match status" value="1"/>
</dbReference>
<evidence type="ECO:0000313" key="16">
    <source>
        <dbReference type="Proteomes" id="UP000694865"/>
    </source>
</evidence>
<dbReference type="SMART" id="SM00487">
    <property type="entry name" value="DEXDc"/>
    <property type="match status" value="1"/>
</dbReference>
<dbReference type="SUPFAM" id="SSF52540">
    <property type="entry name" value="P-loop containing nucleoside triphosphate hydrolases"/>
    <property type="match status" value="1"/>
</dbReference>
<evidence type="ECO:0000256" key="2">
    <source>
        <dbReference type="ARBA" id="ARBA00022723"/>
    </source>
</evidence>
<evidence type="ECO:0000259" key="15">
    <source>
        <dbReference type="PROSITE" id="PS51194"/>
    </source>
</evidence>
<evidence type="ECO:0000256" key="10">
    <source>
        <dbReference type="ARBA" id="ARBA00034617"/>
    </source>
</evidence>
<name>A0ABM0GNY7_SACKO</name>
<dbReference type="CDD" id="cd18794">
    <property type="entry name" value="SF2_C_RecQ"/>
    <property type="match status" value="1"/>
</dbReference>
<dbReference type="Gene3D" id="1.10.10.10">
    <property type="entry name" value="Winged helix-like DNA-binding domain superfamily/Winged helix DNA-binding domain"/>
    <property type="match status" value="1"/>
</dbReference>
<dbReference type="PANTHER" id="PTHR13710">
    <property type="entry name" value="DNA HELICASE RECQ FAMILY MEMBER"/>
    <property type="match status" value="1"/>
</dbReference>
<dbReference type="Pfam" id="PF00270">
    <property type="entry name" value="DEAD"/>
    <property type="match status" value="1"/>
</dbReference>